<sequence>MVLSPPAFGSAFDQTATIGVTNVAAAELGGNSAEGVEASGDASVVSNSDEDSSGGAVTESGIAVPDAQTQAQGNAAGGGEKGNAPHTPERALHNILRKRLRVGIVPAGSTDAVACSTTGTRDPATATLWIALGARLPIDVAEVNDTKGGTAAVSGIVGSGAEKRHVVSLMAYGFYGDIIRRSEMMRFLGPARYDVMGALAFFLGRTYAARVSFLPPVEDPDADLAACRQDLDQPLCAAGEVLDSKAAEAMAQSVANKLEGVNRQRSLSLGQKLGRALKQLGSADTGETNSLPQSPDTSLPVSPVLSTPTEENCAANDGLPAGSASRPGSASRARAGSASKGSRRNSARRLPFSDGGKGGGGEGAGVPPGGATVTDGNGSTPGTNPGHHGDGFASTPAGAEARRRSTGAGGKWITIEGEFKVIGCAVLSCRCDQAPDGIAPYAQLCDGNMQLFLVRNCSRWQFLQHLAALAFGGNAFKFDFVELYRVSGVHIEPLSAVQPTVPGHKSSWNVDGEVAHGTFIASAKRGLVDVFARGPDLTHQRSR</sequence>
<dbReference type="PROSITE" id="PS50146">
    <property type="entry name" value="DAGK"/>
    <property type="match status" value="1"/>
</dbReference>
<dbReference type="EMBL" id="HBHY01008202">
    <property type="protein sequence ID" value="CAE0135100.1"/>
    <property type="molecule type" value="Transcribed_RNA"/>
</dbReference>
<evidence type="ECO:0000259" key="2">
    <source>
        <dbReference type="PROSITE" id="PS50146"/>
    </source>
</evidence>
<feature type="region of interest" description="Disordered" evidence="1">
    <location>
        <begin position="282"/>
        <end position="405"/>
    </location>
</feature>
<protein>
    <recommendedName>
        <fullName evidence="2">DAGKc domain-containing protein</fullName>
    </recommendedName>
</protein>
<dbReference type="InterPro" id="IPR001206">
    <property type="entry name" value="Diacylglycerol_kinase_cat_dom"/>
</dbReference>
<dbReference type="InterPro" id="IPR016064">
    <property type="entry name" value="NAD/diacylglycerol_kinase_sf"/>
</dbReference>
<dbReference type="Gene3D" id="3.40.50.10330">
    <property type="entry name" value="Probable inorganic polyphosphate/atp-NAD kinase, domain 1"/>
    <property type="match status" value="1"/>
</dbReference>
<feature type="compositionally biased region" description="Polar residues" evidence="1">
    <location>
        <begin position="285"/>
        <end position="310"/>
    </location>
</feature>
<dbReference type="PANTHER" id="PTHR12358">
    <property type="entry name" value="SPHINGOSINE KINASE"/>
    <property type="match status" value="1"/>
</dbReference>
<dbReference type="Gene3D" id="2.60.200.40">
    <property type="match status" value="1"/>
</dbReference>
<feature type="compositionally biased region" description="Gly residues" evidence="1">
    <location>
        <begin position="355"/>
        <end position="368"/>
    </location>
</feature>
<evidence type="ECO:0000256" key="1">
    <source>
        <dbReference type="SAM" id="MobiDB-lite"/>
    </source>
</evidence>
<gene>
    <name evidence="3" type="ORF">PSIN1315_LOCUS5272</name>
</gene>
<dbReference type="GO" id="GO:0001729">
    <property type="term" value="F:ceramide kinase activity"/>
    <property type="evidence" value="ECO:0007669"/>
    <property type="project" value="TreeGrafter"/>
</dbReference>
<feature type="region of interest" description="Disordered" evidence="1">
    <location>
        <begin position="34"/>
        <end position="59"/>
    </location>
</feature>
<organism evidence="3">
    <name type="scientific">Prasinoderma singulare</name>
    <dbReference type="NCBI Taxonomy" id="676789"/>
    <lineage>
        <taxon>Eukaryota</taxon>
        <taxon>Viridiplantae</taxon>
        <taxon>Prasinodermophyta</taxon>
        <taxon>Prasinodermophyceae</taxon>
        <taxon>Prasinodermales</taxon>
        <taxon>Prasinodermaceae</taxon>
        <taxon>Prasinoderma</taxon>
    </lineage>
</organism>
<accession>A0A7S3BH26</accession>
<dbReference type="InterPro" id="IPR017438">
    <property type="entry name" value="ATP-NAD_kinase_N"/>
</dbReference>
<reference evidence="3" key="1">
    <citation type="submission" date="2021-01" db="EMBL/GenBank/DDBJ databases">
        <authorList>
            <person name="Corre E."/>
            <person name="Pelletier E."/>
            <person name="Niang G."/>
            <person name="Scheremetjew M."/>
            <person name="Finn R."/>
            <person name="Kale V."/>
            <person name="Holt S."/>
            <person name="Cochrane G."/>
            <person name="Meng A."/>
            <person name="Brown T."/>
            <person name="Cohen L."/>
        </authorList>
    </citation>
    <scope>NUCLEOTIDE SEQUENCE</scope>
    <source>
        <strain evidence="3">RCC927</strain>
    </source>
</reference>
<dbReference type="Pfam" id="PF19280">
    <property type="entry name" value="CERK_C"/>
    <property type="match status" value="1"/>
</dbReference>
<dbReference type="GO" id="GO:0006672">
    <property type="term" value="P:ceramide metabolic process"/>
    <property type="evidence" value="ECO:0007669"/>
    <property type="project" value="TreeGrafter"/>
</dbReference>
<dbReference type="SUPFAM" id="SSF111331">
    <property type="entry name" value="NAD kinase/diacylglycerol kinase-like"/>
    <property type="match status" value="1"/>
</dbReference>
<dbReference type="PANTHER" id="PTHR12358:SF6">
    <property type="entry name" value="CERAMIDE KINASE"/>
    <property type="match status" value="1"/>
</dbReference>
<feature type="domain" description="DAGKc" evidence="2">
    <location>
        <begin position="89"/>
        <end position="147"/>
    </location>
</feature>
<dbReference type="InterPro" id="IPR045363">
    <property type="entry name" value="CERK_C"/>
</dbReference>
<dbReference type="AlphaFoldDB" id="A0A7S3BH26"/>
<dbReference type="InterPro" id="IPR050187">
    <property type="entry name" value="Lipid_Phosphate_FormReg"/>
</dbReference>
<proteinExistence type="predicted"/>
<name>A0A7S3BH26_9VIRI</name>
<dbReference type="GO" id="GO:0016020">
    <property type="term" value="C:membrane"/>
    <property type="evidence" value="ECO:0007669"/>
    <property type="project" value="GOC"/>
</dbReference>
<evidence type="ECO:0000313" key="3">
    <source>
        <dbReference type="EMBL" id="CAE0135100.1"/>
    </source>
</evidence>
<feature type="compositionally biased region" description="Low complexity" evidence="1">
    <location>
        <begin position="321"/>
        <end position="340"/>
    </location>
</feature>